<sequence length="153" mass="16665">MYRSASWNRVSEDYTQSSSPSSKGTVGLRMSSSFELGGELPMYDQIAEMAKKEKARLKFAENAVHIIPFVLILCAFILWFFSSPAEIDVMTRSGDSIAARIEGLTIEGDMDNDSDGTQSGGALPVLDLAGDVDSPKQTDHLQASNKLENTLLL</sequence>
<evidence type="ECO:0000313" key="3">
    <source>
        <dbReference type="EMBL" id="KAF3433202.1"/>
    </source>
</evidence>
<organism evidence="3 4">
    <name type="scientific">Rhamnella rubrinervis</name>
    <dbReference type="NCBI Taxonomy" id="2594499"/>
    <lineage>
        <taxon>Eukaryota</taxon>
        <taxon>Viridiplantae</taxon>
        <taxon>Streptophyta</taxon>
        <taxon>Embryophyta</taxon>
        <taxon>Tracheophyta</taxon>
        <taxon>Spermatophyta</taxon>
        <taxon>Magnoliopsida</taxon>
        <taxon>eudicotyledons</taxon>
        <taxon>Gunneridae</taxon>
        <taxon>Pentapetalae</taxon>
        <taxon>rosids</taxon>
        <taxon>fabids</taxon>
        <taxon>Rosales</taxon>
        <taxon>Rhamnaceae</taxon>
        <taxon>rhamnoid group</taxon>
        <taxon>Rhamneae</taxon>
        <taxon>Rhamnella</taxon>
    </lineage>
</organism>
<keyword evidence="2" id="KW-1133">Transmembrane helix</keyword>
<reference evidence="3" key="1">
    <citation type="submission" date="2020-03" db="EMBL/GenBank/DDBJ databases">
        <title>A high-quality chromosome-level genome assembly of a woody plant with both climbing and erect habits, Rhamnella rubrinervis.</title>
        <authorList>
            <person name="Lu Z."/>
            <person name="Yang Y."/>
            <person name="Zhu X."/>
            <person name="Sun Y."/>
        </authorList>
    </citation>
    <scope>NUCLEOTIDE SEQUENCE</scope>
    <source>
        <strain evidence="3">BYM</strain>
        <tissue evidence="3">Leaf</tissue>
    </source>
</reference>
<keyword evidence="2" id="KW-0472">Membrane</keyword>
<evidence type="ECO:0008006" key="5">
    <source>
        <dbReference type="Google" id="ProtNLM"/>
    </source>
</evidence>
<gene>
    <name evidence="3" type="ORF">FNV43_RR24304</name>
</gene>
<accession>A0A8K0DL88</accession>
<evidence type="ECO:0000313" key="4">
    <source>
        <dbReference type="Proteomes" id="UP000796880"/>
    </source>
</evidence>
<protein>
    <recommendedName>
        <fullName evidence="5">Transmembrane protein</fullName>
    </recommendedName>
</protein>
<dbReference type="PANTHER" id="PTHR34189">
    <property type="entry name" value="TRANSMEMBRANE PROTEIN"/>
    <property type="match status" value="1"/>
</dbReference>
<feature type="region of interest" description="Disordered" evidence="1">
    <location>
        <begin position="1"/>
        <end position="27"/>
    </location>
</feature>
<feature type="transmembrane region" description="Helical" evidence="2">
    <location>
        <begin position="59"/>
        <end position="81"/>
    </location>
</feature>
<evidence type="ECO:0000256" key="2">
    <source>
        <dbReference type="SAM" id="Phobius"/>
    </source>
</evidence>
<evidence type="ECO:0000256" key="1">
    <source>
        <dbReference type="SAM" id="MobiDB-lite"/>
    </source>
</evidence>
<dbReference type="OrthoDB" id="1028093at2759"/>
<comment type="caution">
    <text evidence="3">The sequence shown here is derived from an EMBL/GenBank/DDBJ whole genome shotgun (WGS) entry which is preliminary data.</text>
</comment>
<dbReference type="PANTHER" id="PTHR34189:SF4">
    <property type="entry name" value="TRANSMEMBRANE PROTEIN"/>
    <property type="match status" value="1"/>
</dbReference>
<dbReference type="AlphaFoldDB" id="A0A8K0DL88"/>
<proteinExistence type="predicted"/>
<keyword evidence="4" id="KW-1185">Reference proteome</keyword>
<keyword evidence="2" id="KW-0812">Transmembrane</keyword>
<name>A0A8K0DL88_9ROSA</name>
<dbReference type="EMBL" id="VOIH02000011">
    <property type="protein sequence ID" value="KAF3433202.1"/>
    <property type="molecule type" value="Genomic_DNA"/>
</dbReference>
<dbReference type="Proteomes" id="UP000796880">
    <property type="component" value="Unassembled WGS sequence"/>
</dbReference>